<name>A0AAV2E0N8_9ROSI</name>
<keyword evidence="2" id="KW-1185">Reference proteome</keyword>
<evidence type="ECO:0000313" key="1">
    <source>
        <dbReference type="EMBL" id="CAL1379377.1"/>
    </source>
</evidence>
<gene>
    <name evidence="1" type="ORF">LTRI10_LOCUS20901</name>
</gene>
<protein>
    <submittedName>
        <fullName evidence="1">Uncharacterized protein</fullName>
    </submittedName>
</protein>
<dbReference type="AlphaFoldDB" id="A0AAV2E0N8"/>
<dbReference type="Proteomes" id="UP001497516">
    <property type="component" value="Chromosome 3"/>
</dbReference>
<sequence length="70" mass="7823">MGTPSESVKSIAPSQGDIHASLDAGLQAMVRTIHSTTDKDNAEMRAMRQMMMEMMYQLVNRSMEFGARRS</sequence>
<reference evidence="1 2" key="1">
    <citation type="submission" date="2024-04" db="EMBL/GenBank/DDBJ databases">
        <authorList>
            <person name="Fracassetti M."/>
        </authorList>
    </citation>
    <scope>NUCLEOTIDE SEQUENCE [LARGE SCALE GENOMIC DNA]</scope>
</reference>
<proteinExistence type="predicted"/>
<dbReference type="EMBL" id="OZ034816">
    <property type="protein sequence ID" value="CAL1379377.1"/>
    <property type="molecule type" value="Genomic_DNA"/>
</dbReference>
<accession>A0AAV2E0N8</accession>
<organism evidence="1 2">
    <name type="scientific">Linum trigynum</name>
    <dbReference type="NCBI Taxonomy" id="586398"/>
    <lineage>
        <taxon>Eukaryota</taxon>
        <taxon>Viridiplantae</taxon>
        <taxon>Streptophyta</taxon>
        <taxon>Embryophyta</taxon>
        <taxon>Tracheophyta</taxon>
        <taxon>Spermatophyta</taxon>
        <taxon>Magnoliopsida</taxon>
        <taxon>eudicotyledons</taxon>
        <taxon>Gunneridae</taxon>
        <taxon>Pentapetalae</taxon>
        <taxon>rosids</taxon>
        <taxon>fabids</taxon>
        <taxon>Malpighiales</taxon>
        <taxon>Linaceae</taxon>
        <taxon>Linum</taxon>
    </lineage>
</organism>
<evidence type="ECO:0000313" key="2">
    <source>
        <dbReference type="Proteomes" id="UP001497516"/>
    </source>
</evidence>